<dbReference type="Proteomes" id="UP000545286">
    <property type="component" value="Unassembled WGS sequence"/>
</dbReference>
<accession>A0A7W4YFI4</accession>
<dbReference type="InterPro" id="IPR042070">
    <property type="entry name" value="PucR_C-HTH_sf"/>
</dbReference>
<organism evidence="2 3">
    <name type="scientific">Pseudoclavibacter helvolus</name>
    <dbReference type="NCBI Taxonomy" id="255205"/>
    <lineage>
        <taxon>Bacteria</taxon>
        <taxon>Bacillati</taxon>
        <taxon>Actinomycetota</taxon>
        <taxon>Actinomycetes</taxon>
        <taxon>Micrococcales</taxon>
        <taxon>Microbacteriaceae</taxon>
        <taxon>Pseudoclavibacter</taxon>
    </lineage>
</organism>
<proteinExistence type="predicted"/>
<keyword evidence="3" id="KW-1185">Reference proteome</keyword>
<gene>
    <name evidence="2" type="ORF">FHX72_001710</name>
</gene>
<dbReference type="RefSeq" id="WP_183624339.1">
    <property type="nucleotide sequence ID" value="NZ_JACHWJ010000002.1"/>
</dbReference>
<dbReference type="Gene3D" id="1.10.10.2840">
    <property type="entry name" value="PucR C-terminal helix-turn-helix domain"/>
    <property type="match status" value="1"/>
</dbReference>
<name>A0A7W4YFI4_9MICO</name>
<reference evidence="2 3" key="1">
    <citation type="submission" date="2020-08" db="EMBL/GenBank/DDBJ databases">
        <title>Sequencing the genomes of 1000 actinobacteria strains.</title>
        <authorList>
            <person name="Klenk H.-P."/>
        </authorList>
    </citation>
    <scope>NUCLEOTIDE SEQUENCE [LARGE SCALE GENOMIC DNA]</scope>
    <source>
        <strain evidence="2 3">DSM 20419</strain>
    </source>
</reference>
<evidence type="ECO:0000259" key="1">
    <source>
        <dbReference type="Pfam" id="PF13556"/>
    </source>
</evidence>
<evidence type="ECO:0000313" key="2">
    <source>
        <dbReference type="EMBL" id="MBB2957573.1"/>
    </source>
</evidence>
<feature type="domain" description="PucR C-terminal helix-turn-helix" evidence="1">
    <location>
        <begin position="438"/>
        <end position="492"/>
    </location>
</feature>
<protein>
    <recommendedName>
        <fullName evidence="1">PucR C-terminal helix-turn-helix domain-containing protein</fullName>
    </recommendedName>
</protein>
<dbReference type="PANTHER" id="PTHR33744">
    <property type="entry name" value="CARBOHYDRATE DIACID REGULATOR"/>
    <property type="match status" value="1"/>
</dbReference>
<dbReference type="Pfam" id="PF13556">
    <property type="entry name" value="HTH_30"/>
    <property type="match status" value="1"/>
</dbReference>
<dbReference type="AlphaFoldDB" id="A0A7W4YFI4"/>
<dbReference type="InterPro" id="IPR051448">
    <property type="entry name" value="CdaR-like_regulators"/>
</dbReference>
<sequence length="517" mass="54627">MIVPRRGVNLTDLLASQAGDELTPHHLPEHPQAVREVIIITNVDDVLSVGPDSVVLLGEELALGGWVVSVALRYAWERHAVAVIVSEQVFSDSIIELARRFGVALLTASAAIDRAAVSLARELGALEAGVLSRLDALQSRVAKSASPQRALEALATEFGGAGVQLVVGGIELFGAGQPPADSIEVRRVLDAREADCELRAFVARGQQEFADQALARAAATIHSLLMAQELADIDAAAPLLSFAELADTPVVPSLEAESTTTFSRSEARSRDTASLTVVVLRVEGNDDLAASRLAPVVSQRWRTAFPKLPLARASGGWFAFVPHERGDAKLHRSLDSLLTGQPGRAGLAGQSGIPGGTGGAGRLGLAVGLASGSVDEKSALLRRAHLASRLARSGEVIDAENIGVPLLRRLLTREDARALAEVSYPDLLADPQADEIMRAVLAYLDAAGSGTSAALRLGVHRNTLQGRLRRAAELGVSLDRPELVLPVHLLLAAIVADGPEQNFPLHDQTDQEMESHE</sequence>
<dbReference type="EMBL" id="JACHWJ010000002">
    <property type="protein sequence ID" value="MBB2957573.1"/>
    <property type="molecule type" value="Genomic_DNA"/>
</dbReference>
<dbReference type="PANTHER" id="PTHR33744:SF1">
    <property type="entry name" value="DNA-BINDING TRANSCRIPTIONAL ACTIVATOR ADER"/>
    <property type="match status" value="1"/>
</dbReference>
<comment type="caution">
    <text evidence="2">The sequence shown here is derived from an EMBL/GenBank/DDBJ whole genome shotgun (WGS) entry which is preliminary data.</text>
</comment>
<evidence type="ECO:0000313" key="3">
    <source>
        <dbReference type="Proteomes" id="UP000545286"/>
    </source>
</evidence>
<dbReference type="InterPro" id="IPR025736">
    <property type="entry name" value="PucR_C-HTH_dom"/>
</dbReference>